<sequence length="365" mass="39290">MTRFAVTSIFEPITLRGVSARNRVWLAPMCQYSVDAQDGVPTAWHLVHLGARATGGFGLVMTEATAVTPEGRITLQDTGMWNEDQAAAWEGITGFVKSQGAVPAIQLAHAGRKAATTQPWRGGISVRPDAGGWSPLAPSPLPYQELTTPIAMTTADINATVRAFADAASRAVAAGFGVVEVHSAHGYLLHEFLSPLSNRRTDSYGDSFRNRVRFLIEVVDAVRTAIPDRTPLFVRLSATDWVDGGWTLEETIELSALLAERGVDLVDLSSAGNDPRQRIPLSPGYQVPFARTVRTKTGVRTAAVGLITEPRQAEEILAEGAADAVFLGRAALREPAWPVRAAHELGVAVQDAPYPVQYLRGAYRS</sequence>
<keyword evidence="8" id="KW-1185">Reference proteome</keyword>
<evidence type="ECO:0000259" key="6">
    <source>
        <dbReference type="Pfam" id="PF00724"/>
    </source>
</evidence>
<dbReference type="InterPro" id="IPR044152">
    <property type="entry name" value="YqjM-like"/>
</dbReference>
<dbReference type="CDD" id="cd02932">
    <property type="entry name" value="OYE_YqiM_FMN"/>
    <property type="match status" value="1"/>
</dbReference>
<keyword evidence="4" id="KW-0521">NADP</keyword>
<evidence type="ECO:0000256" key="3">
    <source>
        <dbReference type="ARBA" id="ARBA00022643"/>
    </source>
</evidence>
<dbReference type="Pfam" id="PF00724">
    <property type="entry name" value="Oxidored_FMN"/>
    <property type="match status" value="1"/>
</dbReference>
<comment type="caution">
    <text evidence="7">The sequence shown here is derived from an EMBL/GenBank/DDBJ whole genome shotgun (WGS) entry which is preliminary data.</text>
</comment>
<evidence type="ECO:0000313" key="7">
    <source>
        <dbReference type="EMBL" id="MBU3066588.1"/>
    </source>
</evidence>
<gene>
    <name evidence="7" type="ORF">KO481_34360</name>
</gene>
<keyword evidence="3" id="KW-0288">FMN</keyword>
<evidence type="ECO:0000256" key="1">
    <source>
        <dbReference type="ARBA" id="ARBA00001917"/>
    </source>
</evidence>
<dbReference type="PANTHER" id="PTHR43303">
    <property type="entry name" value="NADPH DEHYDROGENASE C23G7.10C-RELATED"/>
    <property type="match status" value="1"/>
</dbReference>
<keyword evidence="5" id="KW-0560">Oxidoreductase</keyword>
<name>A0ABS6B8F6_9NOCA</name>
<reference evidence="7 8" key="1">
    <citation type="submission" date="2021-06" db="EMBL/GenBank/DDBJ databases">
        <title>Actinomycetes sequencing.</title>
        <authorList>
            <person name="Shan Q."/>
        </authorList>
    </citation>
    <scope>NUCLEOTIDE SEQUENCE [LARGE SCALE GENOMIC DNA]</scope>
    <source>
        <strain evidence="7 8">NEAU-G5</strain>
    </source>
</reference>
<proteinExistence type="predicted"/>
<dbReference type="Gene3D" id="3.20.20.70">
    <property type="entry name" value="Aldolase class I"/>
    <property type="match status" value="1"/>
</dbReference>
<evidence type="ECO:0000256" key="2">
    <source>
        <dbReference type="ARBA" id="ARBA00022630"/>
    </source>
</evidence>
<evidence type="ECO:0000256" key="4">
    <source>
        <dbReference type="ARBA" id="ARBA00022857"/>
    </source>
</evidence>
<dbReference type="InterPro" id="IPR013785">
    <property type="entry name" value="Aldolase_TIM"/>
</dbReference>
<comment type="cofactor">
    <cofactor evidence="1">
        <name>FMN</name>
        <dbReference type="ChEBI" id="CHEBI:58210"/>
    </cofactor>
</comment>
<dbReference type="SUPFAM" id="SSF51395">
    <property type="entry name" value="FMN-linked oxidoreductases"/>
    <property type="match status" value="1"/>
</dbReference>
<evidence type="ECO:0000313" key="8">
    <source>
        <dbReference type="Proteomes" id="UP000733379"/>
    </source>
</evidence>
<dbReference type="Proteomes" id="UP000733379">
    <property type="component" value="Unassembled WGS sequence"/>
</dbReference>
<feature type="domain" description="NADH:flavin oxidoreductase/NADH oxidase N-terminal" evidence="6">
    <location>
        <begin position="9"/>
        <end position="345"/>
    </location>
</feature>
<accession>A0ABS6B8F6</accession>
<organism evidence="7 8">
    <name type="scientific">Nocardia albiluteola</name>
    <dbReference type="NCBI Taxonomy" id="2842303"/>
    <lineage>
        <taxon>Bacteria</taxon>
        <taxon>Bacillati</taxon>
        <taxon>Actinomycetota</taxon>
        <taxon>Actinomycetes</taxon>
        <taxon>Mycobacteriales</taxon>
        <taxon>Nocardiaceae</taxon>
        <taxon>Nocardia</taxon>
    </lineage>
</organism>
<protein>
    <submittedName>
        <fullName evidence="7">NADH:flavin oxidoreductase/NADH oxidase</fullName>
    </submittedName>
</protein>
<keyword evidence="2" id="KW-0285">Flavoprotein</keyword>
<evidence type="ECO:0000256" key="5">
    <source>
        <dbReference type="ARBA" id="ARBA00023002"/>
    </source>
</evidence>
<dbReference type="InterPro" id="IPR001155">
    <property type="entry name" value="OxRdtase_FMN_N"/>
</dbReference>
<dbReference type="PANTHER" id="PTHR43303:SF4">
    <property type="entry name" value="NADPH DEHYDROGENASE C23G7.10C-RELATED"/>
    <property type="match status" value="1"/>
</dbReference>
<dbReference type="EMBL" id="JAHKNI010000015">
    <property type="protein sequence ID" value="MBU3066588.1"/>
    <property type="molecule type" value="Genomic_DNA"/>
</dbReference>